<dbReference type="STRING" id="32024.GCA_000788295_00256"/>
<dbReference type="GO" id="GO:0000160">
    <property type="term" value="P:phosphorelay signal transduction system"/>
    <property type="evidence" value="ECO:0007669"/>
    <property type="project" value="InterPro"/>
</dbReference>
<dbReference type="InterPro" id="IPR008207">
    <property type="entry name" value="Sig_transdc_His_kin_Hpt_dom"/>
</dbReference>
<dbReference type="PROSITE" id="PS50894">
    <property type="entry name" value="HPT"/>
    <property type="match status" value="1"/>
</dbReference>
<protein>
    <submittedName>
        <fullName evidence="1">Hpt domain-containing protein</fullName>
    </submittedName>
</protein>
<dbReference type="GeneID" id="93090499"/>
<dbReference type="RefSeq" id="WP_089182337.1">
    <property type="nucleotide sequence ID" value="NZ_CP043427.1"/>
</dbReference>
<evidence type="ECO:0000313" key="2">
    <source>
        <dbReference type="Proteomes" id="UP000254920"/>
    </source>
</evidence>
<dbReference type="AlphaFoldDB" id="A0A381DH82"/>
<dbReference type="Proteomes" id="UP000254920">
    <property type="component" value="Unassembled WGS sequence"/>
</dbReference>
<dbReference type="Gene3D" id="1.20.120.160">
    <property type="entry name" value="HPT domain"/>
    <property type="match status" value="1"/>
</dbReference>
<sequence>MGILKTIEIDYDSDLVEEFLSHYGLMCELMEPLIINLEREDLYKDSVNELFRIFHNIKSSASYMRLDTITKLAEICEDVMEEARILKGPANIEFTDWLLLVSDQFTSFSNDINNDKEYFSILNPKIIAIPQKLDI</sequence>
<name>A0A381DH82_9BACT</name>
<dbReference type="OrthoDB" id="5339431at2"/>
<dbReference type="Pfam" id="PF01627">
    <property type="entry name" value="Hpt"/>
    <property type="match status" value="1"/>
</dbReference>
<keyword evidence="2" id="KW-1185">Reference proteome</keyword>
<gene>
    <name evidence="1" type="ORF">NCTC12475_00044</name>
</gene>
<dbReference type="EMBL" id="UFVD01000001">
    <property type="protein sequence ID" value="SUX09453.1"/>
    <property type="molecule type" value="Genomic_DNA"/>
</dbReference>
<dbReference type="InterPro" id="IPR036641">
    <property type="entry name" value="HPT_dom_sf"/>
</dbReference>
<organism evidence="1 2">
    <name type="scientific">Campylobacter sputorum subsp. sputorum</name>
    <dbReference type="NCBI Taxonomy" id="32024"/>
    <lineage>
        <taxon>Bacteria</taxon>
        <taxon>Pseudomonadati</taxon>
        <taxon>Campylobacterota</taxon>
        <taxon>Epsilonproteobacteria</taxon>
        <taxon>Campylobacterales</taxon>
        <taxon>Campylobacteraceae</taxon>
        <taxon>Campylobacter</taxon>
    </lineage>
</organism>
<evidence type="ECO:0000313" key="1">
    <source>
        <dbReference type="EMBL" id="SUX09453.1"/>
    </source>
</evidence>
<dbReference type="GO" id="GO:0004672">
    <property type="term" value="F:protein kinase activity"/>
    <property type="evidence" value="ECO:0007669"/>
    <property type="project" value="UniProtKB-ARBA"/>
</dbReference>
<dbReference type="SUPFAM" id="SSF47226">
    <property type="entry name" value="Histidine-containing phosphotransfer domain, HPT domain"/>
    <property type="match status" value="1"/>
</dbReference>
<accession>A0A381DH82</accession>
<reference evidence="1 2" key="1">
    <citation type="submission" date="2018-06" db="EMBL/GenBank/DDBJ databases">
        <authorList>
            <consortium name="Pathogen Informatics"/>
            <person name="Doyle S."/>
        </authorList>
    </citation>
    <scope>NUCLEOTIDE SEQUENCE [LARGE SCALE GENOMIC DNA]</scope>
    <source>
        <strain evidence="1 2">NCTC12475</strain>
    </source>
</reference>
<proteinExistence type="predicted"/>